<dbReference type="InterPro" id="IPR011055">
    <property type="entry name" value="Dup_hybrid_motif"/>
</dbReference>
<feature type="transmembrane region" description="Helical" evidence="12">
    <location>
        <begin position="187"/>
        <end position="208"/>
    </location>
</feature>
<dbReference type="Pfam" id="PF02378">
    <property type="entry name" value="PTS_EIIC"/>
    <property type="match status" value="1"/>
</dbReference>
<dbReference type="GO" id="GO:0016301">
    <property type="term" value="F:kinase activity"/>
    <property type="evidence" value="ECO:0007669"/>
    <property type="project" value="UniProtKB-KW"/>
</dbReference>
<protein>
    <submittedName>
        <fullName evidence="16">PTS beta-glucoside transporter subunit IIABC</fullName>
    </submittedName>
</protein>
<dbReference type="CDD" id="cd00212">
    <property type="entry name" value="PTS_IIB_glc"/>
    <property type="match status" value="1"/>
</dbReference>
<dbReference type="GO" id="GO:0009401">
    <property type="term" value="P:phosphoenolpyruvate-dependent sugar phosphotransferase system"/>
    <property type="evidence" value="ECO:0007669"/>
    <property type="project" value="UniProtKB-KW"/>
</dbReference>
<keyword evidence="5" id="KW-0808">Transferase</keyword>
<dbReference type="PANTHER" id="PTHR30175">
    <property type="entry name" value="PHOSPHOTRANSFERASE SYSTEM TRANSPORT PROTEIN"/>
    <property type="match status" value="1"/>
</dbReference>
<dbReference type="InterPro" id="IPR013013">
    <property type="entry name" value="PTS_EIIC_1"/>
</dbReference>
<dbReference type="PROSITE" id="PS51098">
    <property type="entry name" value="PTS_EIIB_TYPE_1"/>
    <property type="match status" value="1"/>
</dbReference>
<keyword evidence="7 12" id="KW-0812">Transmembrane</keyword>
<evidence type="ECO:0000256" key="2">
    <source>
        <dbReference type="ARBA" id="ARBA00022448"/>
    </source>
</evidence>
<evidence type="ECO:0000256" key="10">
    <source>
        <dbReference type="ARBA" id="ARBA00023136"/>
    </source>
</evidence>
<dbReference type="GO" id="GO:0008982">
    <property type="term" value="F:protein-N(PI)-phosphohistidine-sugar phosphotransferase activity"/>
    <property type="evidence" value="ECO:0007669"/>
    <property type="project" value="InterPro"/>
</dbReference>
<keyword evidence="3" id="KW-1003">Cell membrane</keyword>
<keyword evidence="17" id="KW-1185">Reference proteome</keyword>
<keyword evidence="9 12" id="KW-1133">Transmembrane helix</keyword>
<dbReference type="Pfam" id="PF00358">
    <property type="entry name" value="PTS_EIIA_1"/>
    <property type="match status" value="1"/>
</dbReference>
<dbReference type="Gene3D" id="2.70.70.10">
    <property type="entry name" value="Glucose Permease (Domain IIA)"/>
    <property type="match status" value="1"/>
</dbReference>
<dbReference type="NCBIfam" id="TIGR00830">
    <property type="entry name" value="PTBA"/>
    <property type="match status" value="1"/>
</dbReference>
<feature type="domain" description="PTS EIIB type-1" evidence="14">
    <location>
        <begin position="15"/>
        <end position="97"/>
    </location>
</feature>
<dbReference type="GO" id="GO:0015771">
    <property type="term" value="P:trehalose transport"/>
    <property type="evidence" value="ECO:0007669"/>
    <property type="project" value="TreeGrafter"/>
</dbReference>
<keyword evidence="6" id="KW-0598">Phosphotransferase system</keyword>
<feature type="transmembrane region" description="Helical" evidence="12">
    <location>
        <begin position="454"/>
        <end position="477"/>
    </location>
</feature>
<gene>
    <name evidence="16" type="ORF">EBM89_09715</name>
</gene>
<evidence type="ECO:0000256" key="9">
    <source>
        <dbReference type="ARBA" id="ARBA00022989"/>
    </source>
</evidence>
<dbReference type="InterPro" id="IPR003352">
    <property type="entry name" value="PTS_EIIC"/>
</dbReference>
<name>A0A3M2JF47_9CELL</name>
<dbReference type="InterPro" id="IPR011297">
    <property type="entry name" value="PTS_IIABC_b_glu"/>
</dbReference>
<feature type="transmembrane region" description="Helical" evidence="12">
    <location>
        <begin position="276"/>
        <end position="297"/>
    </location>
</feature>
<accession>A0A3M2JF47</accession>
<evidence type="ECO:0000259" key="15">
    <source>
        <dbReference type="PROSITE" id="PS51103"/>
    </source>
</evidence>
<dbReference type="GO" id="GO:0090589">
    <property type="term" value="F:protein-phosphocysteine-trehalose phosphotransferase system transporter activity"/>
    <property type="evidence" value="ECO:0007669"/>
    <property type="project" value="TreeGrafter"/>
</dbReference>
<comment type="caution">
    <text evidence="16">The sequence shown here is derived from an EMBL/GenBank/DDBJ whole genome shotgun (WGS) entry which is preliminary data.</text>
</comment>
<dbReference type="InterPro" id="IPR036878">
    <property type="entry name" value="Glu_permease_IIB"/>
</dbReference>
<dbReference type="SUPFAM" id="SSF51261">
    <property type="entry name" value="Duplicated hybrid motif"/>
    <property type="match status" value="1"/>
</dbReference>
<evidence type="ECO:0000259" key="13">
    <source>
        <dbReference type="PROSITE" id="PS51093"/>
    </source>
</evidence>
<feature type="transmembrane region" description="Helical" evidence="12">
    <location>
        <begin position="409"/>
        <end position="434"/>
    </location>
</feature>
<feature type="transmembrane region" description="Helical" evidence="12">
    <location>
        <begin position="122"/>
        <end position="143"/>
    </location>
</feature>
<feature type="transmembrane region" description="Helical" evidence="12">
    <location>
        <begin position="353"/>
        <end position="373"/>
    </location>
</feature>
<dbReference type="InterPro" id="IPR018113">
    <property type="entry name" value="PTrfase_EIIB_Cys"/>
</dbReference>
<dbReference type="Pfam" id="PF00367">
    <property type="entry name" value="PTS_EIIB"/>
    <property type="match status" value="1"/>
</dbReference>
<evidence type="ECO:0000256" key="6">
    <source>
        <dbReference type="ARBA" id="ARBA00022683"/>
    </source>
</evidence>
<evidence type="ECO:0000256" key="5">
    <source>
        <dbReference type="ARBA" id="ARBA00022679"/>
    </source>
</evidence>
<feature type="transmembrane region" description="Helical" evidence="12">
    <location>
        <begin position="317"/>
        <end position="341"/>
    </location>
</feature>
<dbReference type="SUPFAM" id="SSF55604">
    <property type="entry name" value="Glucose permease domain IIB"/>
    <property type="match status" value="1"/>
</dbReference>
<dbReference type="PROSITE" id="PS00371">
    <property type="entry name" value="PTS_EIIA_TYPE_1_HIS"/>
    <property type="match status" value="1"/>
</dbReference>
<keyword evidence="4" id="KW-0762">Sugar transport</keyword>
<dbReference type="InterPro" id="IPR050558">
    <property type="entry name" value="PTS_Sugar-Specific_Components"/>
</dbReference>
<dbReference type="PROSITE" id="PS51093">
    <property type="entry name" value="PTS_EIIA_TYPE_1"/>
    <property type="match status" value="1"/>
</dbReference>
<evidence type="ECO:0000259" key="14">
    <source>
        <dbReference type="PROSITE" id="PS51098"/>
    </source>
</evidence>
<dbReference type="PROSITE" id="PS01035">
    <property type="entry name" value="PTS_EIIB_TYPE_1_CYS"/>
    <property type="match status" value="1"/>
</dbReference>
<feature type="transmembrane region" description="Helical" evidence="12">
    <location>
        <begin position="236"/>
        <end position="256"/>
    </location>
</feature>
<evidence type="ECO:0000256" key="3">
    <source>
        <dbReference type="ARBA" id="ARBA00022475"/>
    </source>
</evidence>
<evidence type="ECO:0000256" key="12">
    <source>
        <dbReference type="SAM" id="Phobius"/>
    </source>
</evidence>
<dbReference type="Proteomes" id="UP000269289">
    <property type="component" value="Unassembled WGS sequence"/>
</dbReference>
<dbReference type="NCBIfam" id="TIGR01995">
    <property type="entry name" value="PTS-II-ABC-beta"/>
    <property type="match status" value="1"/>
</dbReference>
<dbReference type="InterPro" id="IPR001127">
    <property type="entry name" value="PTS_EIIA_1_perm"/>
</dbReference>
<dbReference type="AlphaFoldDB" id="A0A3M2JF47"/>
<evidence type="ECO:0000256" key="4">
    <source>
        <dbReference type="ARBA" id="ARBA00022597"/>
    </source>
</evidence>
<comment type="subcellular location">
    <subcellularLocation>
        <location evidence="1">Cell membrane</location>
        <topology evidence="1">Multi-pass membrane protein</topology>
    </subcellularLocation>
</comment>
<reference evidence="16 17" key="1">
    <citation type="submission" date="2018-10" db="EMBL/GenBank/DDBJ databases">
        <title>Isolation, diversity and antifungal activity of actinobacteria from wheat.</title>
        <authorList>
            <person name="Han C."/>
        </authorList>
    </citation>
    <scope>NUCLEOTIDE SEQUENCE [LARGE SCALE GENOMIC DNA]</scope>
    <source>
        <strain evidence="16 17">NEAU-YY56</strain>
    </source>
</reference>
<feature type="transmembrane region" description="Helical" evidence="12">
    <location>
        <begin position="385"/>
        <end position="402"/>
    </location>
</feature>
<dbReference type="GO" id="GO:0005886">
    <property type="term" value="C:plasma membrane"/>
    <property type="evidence" value="ECO:0007669"/>
    <property type="project" value="UniProtKB-SubCell"/>
</dbReference>
<feature type="domain" description="PTS EIIA type-1" evidence="13">
    <location>
        <begin position="532"/>
        <end position="636"/>
    </location>
</feature>
<keyword evidence="2" id="KW-0813">Transport</keyword>
<evidence type="ECO:0000256" key="1">
    <source>
        <dbReference type="ARBA" id="ARBA00004651"/>
    </source>
</evidence>
<keyword evidence="8" id="KW-0418">Kinase</keyword>
<evidence type="ECO:0000313" key="17">
    <source>
        <dbReference type="Proteomes" id="UP000269289"/>
    </source>
</evidence>
<dbReference type="EMBL" id="RFFI01000045">
    <property type="protein sequence ID" value="RMI09595.1"/>
    <property type="molecule type" value="Genomic_DNA"/>
</dbReference>
<sequence>MHSTRRDNVVKLSPSQTADEILAAVGGPSNVKEVTHCATRLRFVLADRAKADKAAAQAVPGVITVVESSGQFQVVIGNAVAKVYDGLPGDLTSEASDRTSPTGGGAGTKNPISRLIDVMSGIFGPLLGVMAAVAMLKGILMIATELDWLSATSTTYAVLFAAADAFFAFLPIMIAATAARKFGSNMFAAMALAGSMLYTQLIGVNLIIDGEPGKMPLQAYLNAGNPVDFFGIPLQLPSYTGTVIPVIIAVWGLSWLERGLNKVMHEAVRNFMTPLISLAVMVPLVLLTIGPAATWLAEGIADGLMWVYDLSPLATGALLAALWQVMVIFGIHWGLVPIFINNIATLGYDTLKAAIWPAVMGQAGAALGVFLRLKSRKTKGLAGSATLSAVFGITEPAIYGVNLPRKRPFFIGITAAAVGGAITGAFGAKVYGYALSSVLTLPLGFGDPLGLGSTFVPFVIGTAVSLVLAAVGTYFFGFSRETLAADRAEYEASRADAVAGEPGAQPAAEVMHANSLVAPASGRVVDLAQVADPVFSSGAMGPGFAVVPDSGEFVSPISGTVVVVQDTGHAFGIRSRDGLEILVHIGIDTVKLAGAPFRDAVTTGTVVRAGDHLVTADLDEIRRAGCDPTTAVIVVNTGTATGVDLLAAGPVEAGAPALAIQH</sequence>
<organism evidence="16 17">
    <name type="scientific">Cellulomonas triticagri</name>
    <dbReference type="NCBI Taxonomy" id="2483352"/>
    <lineage>
        <taxon>Bacteria</taxon>
        <taxon>Bacillati</taxon>
        <taxon>Actinomycetota</taxon>
        <taxon>Actinomycetes</taxon>
        <taxon>Micrococcales</taxon>
        <taxon>Cellulomonadaceae</taxon>
        <taxon>Cellulomonas</taxon>
    </lineage>
</organism>
<evidence type="ECO:0000256" key="7">
    <source>
        <dbReference type="ARBA" id="ARBA00022692"/>
    </source>
</evidence>
<feature type="transmembrane region" description="Helical" evidence="12">
    <location>
        <begin position="155"/>
        <end position="175"/>
    </location>
</feature>
<feature type="active site" description="Phosphocysteine intermediate; for EIIB activity" evidence="11">
    <location>
        <position position="37"/>
    </location>
</feature>
<dbReference type="FunFam" id="3.30.1360.60:FF:000001">
    <property type="entry name" value="PTS system glucose-specific IIBC component PtsG"/>
    <property type="match status" value="1"/>
</dbReference>
<feature type="domain" description="PTS EIIC type-1" evidence="15">
    <location>
        <begin position="117"/>
        <end position="492"/>
    </location>
</feature>
<dbReference type="Gene3D" id="3.30.1360.60">
    <property type="entry name" value="Glucose permease domain IIB"/>
    <property type="match status" value="1"/>
</dbReference>
<keyword evidence="10 12" id="KW-0472">Membrane</keyword>
<evidence type="ECO:0000256" key="8">
    <source>
        <dbReference type="ARBA" id="ARBA00022777"/>
    </source>
</evidence>
<dbReference type="PROSITE" id="PS51103">
    <property type="entry name" value="PTS_EIIC_TYPE_1"/>
    <property type="match status" value="1"/>
</dbReference>
<proteinExistence type="predicted"/>
<dbReference type="InterPro" id="IPR001996">
    <property type="entry name" value="PTS_IIB_1"/>
</dbReference>
<dbReference type="FunFam" id="2.70.70.10:FF:000001">
    <property type="entry name" value="PTS system glucose-specific IIA component"/>
    <property type="match status" value="1"/>
</dbReference>
<evidence type="ECO:0000313" key="16">
    <source>
        <dbReference type="EMBL" id="RMI09595.1"/>
    </source>
</evidence>
<evidence type="ECO:0000256" key="11">
    <source>
        <dbReference type="PROSITE-ProRule" id="PRU00421"/>
    </source>
</evidence>
<dbReference type="PANTHER" id="PTHR30175:SF1">
    <property type="entry name" value="PTS SYSTEM ARBUTIN-, CELLOBIOSE-, AND SALICIN-SPECIFIC EIIBC COMPONENT-RELATED"/>
    <property type="match status" value="1"/>
</dbReference>